<evidence type="ECO:0000313" key="2">
    <source>
        <dbReference type="Proteomes" id="UP001596364"/>
    </source>
</evidence>
<dbReference type="EMBL" id="JBHSUS010000001">
    <property type="protein sequence ID" value="MFC6438608.1"/>
    <property type="molecule type" value="Genomic_DNA"/>
</dbReference>
<gene>
    <name evidence="1" type="ORF">ACFP85_00340</name>
</gene>
<reference evidence="2" key="1">
    <citation type="journal article" date="2019" name="Int. J. Syst. Evol. Microbiol.">
        <title>The Global Catalogue of Microorganisms (GCM) 10K type strain sequencing project: providing services to taxonomists for standard genome sequencing and annotation.</title>
        <authorList>
            <consortium name="The Broad Institute Genomics Platform"/>
            <consortium name="The Broad Institute Genome Sequencing Center for Infectious Disease"/>
            <person name="Wu L."/>
            <person name="Ma J."/>
        </authorList>
    </citation>
    <scope>NUCLEOTIDE SEQUENCE [LARGE SCALE GENOMIC DNA]</scope>
    <source>
        <strain evidence="2">CGMCC 1.16031</strain>
    </source>
</reference>
<proteinExistence type="predicted"/>
<accession>A0ABW1XED4</accession>
<dbReference type="RefSeq" id="WP_131259501.1">
    <property type="nucleotide sequence ID" value="NZ_JBHSUS010000001.1"/>
</dbReference>
<keyword evidence="2" id="KW-1185">Reference proteome</keyword>
<sequence>MAVNLSNNLNSAFLSGYQGFQTASNNITQAAVSIANSSAQPRDTTQLLGDVATQQLGLTGDLIRGIGSDNLTDNLVSLAVNQRNAEANLKVVGTASETIGRIIDELA</sequence>
<comment type="caution">
    <text evidence="1">The sequence shown here is derived from an EMBL/GenBank/DDBJ whole genome shotgun (WGS) entry which is preliminary data.</text>
</comment>
<dbReference type="Proteomes" id="UP001596364">
    <property type="component" value="Unassembled WGS sequence"/>
</dbReference>
<organism evidence="1 2">
    <name type="scientific">Pseudobowmanella zhangzhouensis</name>
    <dbReference type="NCBI Taxonomy" id="1537679"/>
    <lineage>
        <taxon>Bacteria</taxon>
        <taxon>Pseudomonadati</taxon>
        <taxon>Pseudomonadota</taxon>
        <taxon>Gammaproteobacteria</taxon>
        <taxon>Alteromonadales</taxon>
        <taxon>Alteromonadaceae</taxon>
    </lineage>
</organism>
<protein>
    <submittedName>
        <fullName evidence="1">Uncharacterized protein</fullName>
    </submittedName>
</protein>
<evidence type="ECO:0000313" key="1">
    <source>
        <dbReference type="EMBL" id="MFC6438608.1"/>
    </source>
</evidence>
<name>A0ABW1XED4_9ALTE</name>